<gene>
    <name evidence="4" type="primary">spaO</name>
    <name evidence="4" type="ORF">PFI31113_00884</name>
</gene>
<organism evidence="4 5">
    <name type="scientific">Pandoraea fibrosis</name>
    <dbReference type="NCBI Taxonomy" id="1891094"/>
    <lineage>
        <taxon>Bacteria</taxon>
        <taxon>Pseudomonadati</taxon>
        <taxon>Pseudomonadota</taxon>
        <taxon>Betaproteobacteria</taxon>
        <taxon>Burkholderiales</taxon>
        <taxon>Burkholderiaceae</taxon>
        <taxon>Pandoraea</taxon>
    </lineage>
</organism>
<dbReference type="Pfam" id="PF26304">
    <property type="entry name" value="FliMN_C_rel"/>
    <property type="match status" value="1"/>
</dbReference>
<feature type="domain" description="SpaO FliM/N C-terminal related" evidence="3">
    <location>
        <begin position="147"/>
        <end position="208"/>
    </location>
</feature>
<sequence>MNRDLKLRRIDRAVSEMRNSILAARLSGAVAAQLTTGTDYISLEGECGNQELRAFAPLQQLIDFWLGEASIPAEQIDRDIAEQLVIDAFSAQGLPSPSEIFLWRGVSGFAREDDFTTPKALFRGGPFELYLETLPESLHAPLSLHPALPVDVQWVLGKLTLPASSVSGLSRGDLLRLPPTGGVLRSGEISLFSFHLYGEYLMLDELEDNGGDASHYDDENEAEMMASTALQDLPITVSFMLGKRTMRVADIATMQPGMTISLELLSPQVDLIAGGARLAQGELVRIGDSFGVEIMKTANDSSDSGS</sequence>
<evidence type="ECO:0000259" key="2">
    <source>
        <dbReference type="Pfam" id="PF01052"/>
    </source>
</evidence>
<dbReference type="Gene3D" id="2.30.330.10">
    <property type="entry name" value="SpoA-like"/>
    <property type="match status" value="1"/>
</dbReference>
<dbReference type="EMBL" id="CABPRW010000002">
    <property type="protein sequence ID" value="VVD76626.1"/>
    <property type="molecule type" value="Genomic_DNA"/>
</dbReference>
<dbReference type="PANTHER" id="PTHR30034">
    <property type="entry name" value="FLAGELLAR MOTOR SWITCH PROTEIN FLIM"/>
    <property type="match status" value="1"/>
</dbReference>
<proteinExistence type="inferred from homology"/>
<dbReference type="GO" id="GO:0003774">
    <property type="term" value="F:cytoskeletal motor activity"/>
    <property type="evidence" value="ECO:0007669"/>
    <property type="project" value="InterPro"/>
</dbReference>
<dbReference type="GO" id="GO:0071978">
    <property type="term" value="P:bacterial-type flagellum-dependent swarming motility"/>
    <property type="evidence" value="ECO:0007669"/>
    <property type="project" value="TreeGrafter"/>
</dbReference>
<dbReference type="PANTHER" id="PTHR30034:SF6">
    <property type="entry name" value="YOP PROTEINS TRANSLOCATION PROTEIN Q"/>
    <property type="match status" value="1"/>
</dbReference>
<dbReference type="Proteomes" id="UP000382577">
    <property type="component" value="Unassembled WGS sequence"/>
</dbReference>
<comment type="similarity">
    <text evidence="1">Belongs to the FliN/MopA/SpaO family.</text>
</comment>
<dbReference type="GO" id="GO:0009425">
    <property type="term" value="C:bacterial-type flagellum basal body"/>
    <property type="evidence" value="ECO:0007669"/>
    <property type="project" value="InterPro"/>
</dbReference>
<dbReference type="InterPro" id="IPR036429">
    <property type="entry name" value="SpoA-like_sf"/>
</dbReference>
<dbReference type="RefSeq" id="WP_150598860.1">
    <property type="nucleotide sequence ID" value="NZ_CABPRW010000002.1"/>
</dbReference>
<evidence type="ECO:0000256" key="1">
    <source>
        <dbReference type="ARBA" id="ARBA00009226"/>
    </source>
</evidence>
<dbReference type="Pfam" id="PF01052">
    <property type="entry name" value="FliMN_C"/>
    <property type="match status" value="1"/>
</dbReference>
<protein>
    <submittedName>
        <fullName evidence="4">Surface presentation of antigens protein SpaO</fullName>
    </submittedName>
</protein>
<dbReference type="PRINTS" id="PR00956">
    <property type="entry name" value="FLGMOTORFLIN"/>
</dbReference>
<accession>A0A5E4SL88</accession>
<dbReference type="AlphaFoldDB" id="A0A5E4SL88"/>
<dbReference type="SUPFAM" id="SSF101801">
    <property type="entry name" value="Surface presentation of antigens (SPOA)"/>
    <property type="match status" value="1"/>
</dbReference>
<feature type="domain" description="Flagellar motor switch protein FliN-like C-terminal" evidence="2">
    <location>
        <begin position="229"/>
        <end position="296"/>
    </location>
</feature>
<dbReference type="GO" id="GO:0050918">
    <property type="term" value="P:positive chemotaxis"/>
    <property type="evidence" value="ECO:0007669"/>
    <property type="project" value="TreeGrafter"/>
</dbReference>
<evidence type="ECO:0000313" key="5">
    <source>
        <dbReference type="Proteomes" id="UP000382577"/>
    </source>
</evidence>
<dbReference type="OrthoDB" id="9801534at2"/>
<name>A0A5E4SL88_9BURK</name>
<evidence type="ECO:0000259" key="3">
    <source>
        <dbReference type="Pfam" id="PF26304"/>
    </source>
</evidence>
<evidence type="ECO:0000313" key="4">
    <source>
        <dbReference type="EMBL" id="VVD76626.1"/>
    </source>
</evidence>
<reference evidence="4 5" key="1">
    <citation type="submission" date="2019-08" db="EMBL/GenBank/DDBJ databases">
        <authorList>
            <person name="Peeters C."/>
        </authorList>
    </citation>
    <scope>NUCLEOTIDE SEQUENCE [LARGE SCALE GENOMIC DNA]</scope>
    <source>
        <strain evidence="4 5">LMG 31113</strain>
    </source>
</reference>
<dbReference type="InterPro" id="IPR001172">
    <property type="entry name" value="FliN_T3SS_HrcQb"/>
</dbReference>
<dbReference type="InterPro" id="IPR058805">
    <property type="entry name" value="SpaO_FliMN_C_rel"/>
</dbReference>
<dbReference type="InterPro" id="IPR001543">
    <property type="entry name" value="FliN-like_C"/>
</dbReference>